<feature type="transmembrane region" description="Helical" evidence="7">
    <location>
        <begin position="158"/>
        <end position="181"/>
    </location>
</feature>
<reference evidence="9" key="1">
    <citation type="submission" date="2021-02" db="EMBL/GenBank/DDBJ databases">
        <title>Genome sequence of Rhodospirillales sp. strain TMPK1 isolated from soil.</title>
        <authorList>
            <person name="Nakai R."/>
            <person name="Kusada H."/>
            <person name="Tamaki H."/>
        </authorList>
    </citation>
    <scope>NUCLEOTIDE SEQUENCE</scope>
    <source>
        <strain evidence="9">TMPK1</strain>
    </source>
</reference>
<dbReference type="Proteomes" id="UP000681075">
    <property type="component" value="Unassembled WGS sequence"/>
</dbReference>
<feature type="transmembrane region" description="Helical" evidence="7">
    <location>
        <begin position="344"/>
        <end position="365"/>
    </location>
</feature>
<dbReference type="PANTHER" id="PTHR43045">
    <property type="entry name" value="SHIKIMATE TRANSPORTER"/>
    <property type="match status" value="1"/>
</dbReference>
<feature type="transmembrane region" description="Helical" evidence="7">
    <location>
        <begin position="413"/>
        <end position="435"/>
    </location>
</feature>
<dbReference type="FunFam" id="1.20.1250.20:FF:000001">
    <property type="entry name" value="Dicarboxylate MFS transporter"/>
    <property type="match status" value="1"/>
</dbReference>
<evidence type="ECO:0000313" key="9">
    <source>
        <dbReference type="EMBL" id="GIL39558.1"/>
    </source>
</evidence>
<dbReference type="GO" id="GO:0005886">
    <property type="term" value="C:plasma membrane"/>
    <property type="evidence" value="ECO:0007669"/>
    <property type="project" value="UniProtKB-SubCell"/>
</dbReference>
<evidence type="ECO:0000313" key="10">
    <source>
        <dbReference type="Proteomes" id="UP000681075"/>
    </source>
</evidence>
<feature type="transmembrane region" description="Helical" evidence="7">
    <location>
        <begin position="193"/>
        <end position="212"/>
    </location>
</feature>
<feature type="transmembrane region" description="Helical" evidence="7">
    <location>
        <begin position="316"/>
        <end position="338"/>
    </location>
</feature>
<dbReference type="SUPFAM" id="SSF103473">
    <property type="entry name" value="MFS general substrate transporter"/>
    <property type="match status" value="1"/>
</dbReference>
<dbReference type="Pfam" id="PF00083">
    <property type="entry name" value="Sugar_tr"/>
    <property type="match status" value="1"/>
</dbReference>
<evidence type="ECO:0000256" key="4">
    <source>
        <dbReference type="ARBA" id="ARBA00022692"/>
    </source>
</evidence>
<evidence type="ECO:0000256" key="2">
    <source>
        <dbReference type="ARBA" id="ARBA00022448"/>
    </source>
</evidence>
<feature type="transmembrane region" description="Helical" evidence="7">
    <location>
        <begin position="58"/>
        <end position="81"/>
    </location>
</feature>
<keyword evidence="4 7" id="KW-0812">Transmembrane</keyword>
<evidence type="ECO:0000256" key="5">
    <source>
        <dbReference type="ARBA" id="ARBA00022989"/>
    </source>
</evidence>
<evidence type="ECO:0000256" key="3">
    <source>
        <dbReference type="ARBA" id="ARBA00022475"/>
    </source>
</evidence>
<sequence length="442" mass="47517">MTVAEAAAPTSATKKPNLFTVILASSAGTAIEWYDFSLFGLNLVLLTSLFIPAQEQSIGLLFTLALHGTGFVVRPLGALIFGRLGDRLGRKRTFLVTLVMMGCTTMMIGLLPTYATAGLLAPALLAALRLAQGLALGGEYGGAGLYVAEHSPPHRRGYYTSFMQATAASGLLFALATMLTLQLLLGPEDYRAWGWRVPFLLSGVLLAVSVYIRLRLSESPVFEGLRDRGEIAKSPIRDSFMDPENRRRMFGAIFGACAGQGVTFHTAQFLVLTLLLTWKKLSFLEATLAVAAAQLLTTPCYIFFGHLSDRIGRKKLMVWGAVGGCVTFLPIFIGIDWAAEHGNVHWVALIALLSLGMLWTTVSYAPTAAYLTELFPARIRYTSISVSLNVGAGVFGGMSPLIAGVLVERTGQPLMALAYPIGMCAVSALLGQLLLRETLPPH</sequence>
<protein>
    <submittedName>
        <fullName evidence="9">MFS transporter</fullName>
    </submittedName>
</protein>
<gene>
    <name evidence="9" type="ORF">TMPK1_17950</name>
</gene>
<feature type="transmembrane region" description="Helical" evidence="7">
    <location>
        <begin position="117"/>
        <end position="137"/>
    </location>
</feature>
<name>A0A8S8X7F5_9PROT</name>
<feature type="domain" description="Major facilitator superfamily (MFS) profile" evidence="8">
    <location>
        <begin position="21"/>
        <end position="439"/>
    </location>
</feature>
<organism evidence="9 10">
    <name type="scientific">Roseiterribacter gracilis</name>
    <dbReference type="NCBI Taxonomy" id="2812848"/>
    <lineage>
        <taxon>Bacteria</taxon>
        <taxon>Pseudomonadati</taxon>
        <taxon>Pseudomonadota</taxon>
        <taxon>Alphaproteobacteria</taxon>
        <taxon>Rhodospirillales</taxon>
        <taxon>Roseiterribacteraceae</taxon>
        <taxon>Roseiterribacter</taxon>
    </lineage>
</organism>
<dbReference type="EMBL" id="BOPV01000001">
    <property type="protein sequence ID" value="GIL39558.1"/>
    <property type="molecule type" value="Genomic_DNA"/>
</dbReference>
<dbReference type="Gene3D" id="1.20.1250.20">
    <property type="entry name" value="MFS general substrate transporter like domains"/>
    <property type="match status" value="2"/>
</dbReference>
<evidence type="ECO:0000256" key="1">
    <source>
        <dbReference type="ARBA" id="ARBA00004651"/>
    </source>
</evidence>
<dbReference type="Pfam" id="PF07690">
    <property type="entry name" value="MFS_1"/>
    <property type="match status" value="1"/>
</dbReference>
<dbReference type="InterPro" id="IPR020846">
    <property type="entry name" value="MFS_dom"/>
</dbReference>
<keyword evidence="6 7" id="KW-0472">Membrane</keyword>
<keyword evidence="5 7" id="KW-1133">Transmembrane helix</keyword>
<evidence type="ECO:0000256" key="6">
    <source>
        <dbReference type="ARBA" id="ARBA00023136"/>
    </source>
</evidence>
<dbReference type="RefSeq" id="WP_420242660.1">
    <property type="nucleotide sequence ID" value="NZ_BOPV01000001.1"/>
</dbReference>
<feature type="transmembrane region" description="Helical" evidence="7">
    <location>
        <begin position="386"/>
        <end position="407"/>
    </location>
</feature>
<keyword evidence="10" id="KW-1185">Reference proteome</keyword>
<dbReference type="InterPro" id="IPR011701">
    <property type="entry name" value="MFS"/>
</dbReference>
<dbReference type="InterPro" id="IPR036259">
    <property type="entry name" value="MFS_trans_sf"/>
</dbReference>
<dbReference type="GO" id="GO:0022857">
    <property type="term" value="F:transmembrane transporter activity"/>
    <property type="evidence" value="ECO:0007669"/>
    <property type="project" value="InterPro"/>
</dbReference>
<dbReference type="PROSITE" id="PS50850">
    <property type="entry name" value="MFS"/>
    <property type="match status" value="1"/>
</dbReference>
<feature type="transmembrane region" description="Helical" evidence="7">
    <location>
        <begin position="282"/>
        <end position="304"/>
    </location>
</feature>
<keyword evidence="3" id="KW-1003">Cell membrane</keyword>
<dbReference type="InterPro" id="IPR005828">
    <property type="entry name" value="MFS_sugar_transport-like"/>
</dbReference>
<comment type="caution">
    <text evidence="9">The sequence shown here is derived from an EMBL/GenBank/DDBJ whole genome shotgun (WGS) entry which is preliminary data.</text>
</comment>
<evidence type="ECO:0000259" key="8">
    <source>
        <dbReference type="PROSITE" id="PS50850"/>
    </source>
</evidence>
<dbReference type="AlphaFoldDB" id="A0A8S8X7F5"/>
<dbReference type="PANTHER" id="PTHR43045:SF7">
    <property type="entry name" value="MAJOR FACILITATOR SUPERFAMILY TRANSPORTER"/>
    <property type="match status" value="1"/>
</dbReference>
<feature type="transmembrane region" description="Helical" evidence="7">
    <location>
        <begin position="93"/>
        <end position="111"/>
    </location>
</feature>
<comment type="subcellular location">
    <subcellularLocation>
        <location evidence="1">Cell membrane</location>
        <topology evidence="1">Multi-pass membrane protein</topology>
    </subcellularLocation>
</comment>
<evidence type="ECO:0000256" key="7">
    <source>
        <dbReference type="SAM" id="Phobius"/>
    </source>
</evidence>
<keyword evidence="2" id="KW-0813">Transport</keyword>
<proteinExistence type="predicted"/>
<feature type="transmembrane region" description="Helical" evidence="7">
    <location>
        <begin position="250"/>
        <end position="276"/>
    </location>
</feature>
<accession>A0A8S8X7F5</accession>